<sequence length="67" mass="7562">MAATVSVRATYGEDNAIATYLANIFGYGQCSVIWRRARYICRIPRYLTAREIQGLQDAVRGSHYSTD</sequence>
<comment type="caution">
    <text evidence="1">The sequence shown here is derived from an EMBL/GenBank/DDBJ whole genome shotgun (WGS) entry which is preliminary data.</text>
</comment>
<name>A0AAN6YF69_9PEZI</name>
<reference evidence="1" key="1">
    <citation type="journal article" date="2023" name="Mol. Phylogenet. Evol.">
        <title>Genome-scale phylogeny and comparative genomics of the fungal order Sordariales.</title>
        <authorList>
            <person name="Hensen N."/>
            <person name="Bonometti L."/>
            <person name="Westerberg I."/>
            <person name="Brannstrom I.O."/>
            <person name="Guillou S."/>
            <person name="Cros-Aarteil S."/>
            <person name="Calhoun S."/>
            <person name="Haridas S."/>
            <person name="Kuo A."/>
            <person name="Mondo S."/>
            <person name="Pangilinan J."/>
            <person name="Riley R."/>
            <person name="LaButti K."/>
            <person name="Andreopoulos B."/>
            <person name="Lipzen A."/>
            <person name="Chen C."/>
            <person name="Yan M."/>
            <person name="Daum C."/>
            <person name="Ng V."/>
            <person name="Clum A."/>
            <person name="Steindorff A."/>
            <person name="Ohm R.A."/>
            <person name="Martin F."/>
            <person name="Silar P."/>
            <person name="Natvig D.O."/>
            <person name="Lalanne C."/>
            <person name="Gautier V."/>
            <person name="Ament-Velasquez S.L."/>
            <person name="Kruys A."/>
            <person name="Hutchinson M.I."/>
            <person name="Powell A.J."/>
            <person name="Barry K."/>
            <person name="Miller A.N."/>
            <person name="Grigoriev I.V."/>
            <person name="Debuchy R."/>
            <person name="Gladieux P."/>
            <person name="Hiltunen Thoren M."/>
            <person name="Johannesson H."/>
        </authorList>
    </citation>
    <scope>NUCLEOTIDE SEQUENCE</scope>
    <source>
        <strain evidence="1">PSN293</strain>
    </source>
</reference>
<keyword evidence="2" id="KW-1185">Reference proteome</keyword>
<organism evidence="1 2">
    <name type="scientific">Rhypophila decipiens</name>
    <dbReference type="NCBI Taxonomy" id="261697"/>
    <lineage>
        <taxon>Eukaryota</taxon>
        <taxon>Fungi</taxon>
        <taxon>Dikarya</taxon>
        <taxon>Ascomycota</taxon>
        <taxon>Pezizomycotina</taxon>
        <taxon>Sordariomycetes</taxon>
        <taxon>Sordariomycetidae</taxon>
        <taxon>Sordariales</taxon>
        <taxon>Naviculisporaceae</taxon>
        <taxon>Rhypophila</taxon>
    </lineage>
</organism>
<protein>
    <submittedName>
        <fullName evidence="1">Uncharacterized protein</fullName>
    </submittedName>
</protein>
<dbReference type="AlphaFoldDB" id="A0AAN6YF69"/>
<evidence type="ECO:0000313" key="1">
    <source>
        <dbReference type="EMBL" id="KAK4215507.1"/>
    </source>
</evidence>
<gene>
    <name evidence="1" type="ORF">QBC37DRAFT_419066</name>
</gene>
<reference evidence="1" key="2">
    <citation type="submission" date="2023-05" db="EMBL/GenBank/DDBJ databases">
        <authorList>
            <consortium name="Lawrence Berkeley National Laboratory"/>
            <person name="Steindorff A."/>
            <person name="Hensen N."/>
            <person name="Bonometti L."/>
            <person name="Westerberg I."/>
            <person name="Brannstrom I.O."/>
            <person name="Guillou S."/>
            <person name="Cros-Aarteil S."/>
            <person name="Calhoun S."/>
            <person name="Haridas S."/>
            <person name="Kuo A."/>
            <person name="Mondo S."/>
            <person name="Pangilinan J."/>
            <person name="Riley R."/>
            <person name="Labutti K."/>
            <person name="Andreopoulos B."/>
            <person name="Lipzen A."/>
            <person name="Chen C."/>
            <person name="Yanf M."/>
            <person name="Daum C."/>
            <person name="Ng V."/>
            <person name="Clum A."/>
            <person name="Ohm R."/>
            <person name="Martin F."/>
            <person name="Silar P."/>
            <person name="Natvig D."/>
            <person name="Lalanne C."/>
            <person name="Gautier V."/>
            <person name="Ament-Velasquez S.L."/>
            <person name="Kruys A."/>
            <person name="Hutchinson M.I."/>
            <person name="Powell A.J."/>
            <person name="Barry K."/>
            <person name="Miller A.N."/>
            <person name="Grigoriev I.V."/>
            <person name="Debuchy R."/>
            <person name="Gladieux P."/>
            <person name="Thoren M.H."/>
            <person name="Johannesson H."/>
        </authorList>
    </citation>
    <scope>NUCLEOTIDE SEQUENCE</scope>
    <source>
        <strain evidence="1">PSN293</strain>
    </source>
</reference>
<evidence type="ECO:0000313" key="2">
    <source>
        <dbReference type="Proteomes" id="UP001301769"/>
    </source>
</evidence>
<dbReference type="EMBL" id="MU858079">
    <property type="protein sequence ID" value="KAK4215507.1"/>
    <property type="molecule type" value="Genomic_DNA"/>
</dbReference>
<accession>A0AAN6YF69</accession>
<dbReference type="Proteomes" id="UP001301769">
    <property type="component" value="Unassembled WGS sequence"/>
</dbReference>
<proteinExistence type="predicted"/>